<evidence type="ECO:0000256" key="3">
    <source>
        <dbReference type="ARBA" id="ARBA00022989"/>
    </source>
</evidence>
<evidence type="ECO:0000256" key="6">
    <source>
        <dbReference type="SAM" id="MobiDB-lite"/>
    </source>
</evidence>
<feature type="domain" description="ABC transmembrane type-1" evidence="7">
    <location>
        <begin position="107"/>
        <end position="298"/>
    </location>
</feature>
<feature type="compositionally biased region" description="Polar residues" evidence="6">
    <location>
        <begin position="13"/>
        <end position="24"/>
    </location>
</feature>
<keyword evidence="9" id="KW-1185">Reference proteome</keyword>
<feature type="transmembrane region" description="Helical" evidence="5">
    <location>
        <begin position="139"/>
        <end position="158"/>
    </location>
</feature>
<dbReference type="Gene3D" id="1.10.3720.10">
    <property type="entry name" value="MetI-like"/>
    <property type="match status" value="1"/>
</dbReference>
<dbReference type="PANTHER" id="PTHR43879">
    <property type="entry name" value="ABC TRANSPORTER PERMEASE PROTEIN"/>
    <property type="match status" value="1"/>
</dbReference>
<dbReference type="Proteomes" id="UP000231742">
    <property type="component" value="Unassembled WGS sequence"/>
</dbReference>
<reference evidence="8 9" key="1">
    <citation type="submission" date="2017-11" db="EMBL/GenBank/DDBJ databases">
        <title>Genomic Encyclopedia of Archaeal and Bacterial Type Strains, Phase II (KMG-II): From Individual Species to Whole Genera.</title>
        <authorList>
            <person name="Goeker M."/>
        </authorList>
    </citation>
    <scope>NUCLEOTIDE SEQUENCE [LARGE SCALE GENOMIC DNA]</scope>
    <source>
        <strain evidence="8 9">DSM 16400</strain>
    </source>
</reference>
<dbReference type="Pfam" id="PF00528">
    <property type="entry name" value="BPD_transp_1"/>
    <property type="match status" value="1"/>
</dbReference>
<comment type="subcellular location">
    <subcellularLocation>
        <location evidence="5">Cell membrane</location>
        <topology evidence="5">Multi-pass membrane protein</topology>
    </subcellularLocation>
    <subcellularLocation>
        <location evidence="1">Membrane</location>
        <topology evidence="1">Multi-pass membrane protein</topology>
    </subcellularLocation>
</comment>
<comment type="caution">
    <text evidence="8">The sequence shown here is derived from an EMBL/GenBank/DDBJ whole genome shotgun (WGS) entry which is preliminary data.</text>
</comment>
<comment type="similarity">
    <text evidence="5">Belongs to the binding-protein-dependent transport system permease family.</text>
</comment>
<evidence type="ECO:0000256" key="5">
    <source>
        <dbReference type="RuleBase" id="RU363032"/>
    </source>
</evidence>
<evidence type="ECO:0000256" key="2">
    <source>
        <dbReference type="ARBA" id="ARBA00022692"/>
    </source>
</evidence>
<dbReference type="EMBL" id="PGFH01000002">
    <property type="protein sequence ID" value="PJJ78452.1"/>
    <property type="molecule type" value="Genomic_DNA"/>
</dbReference>
<evidence type="ECO:0000256" key="1">
    <source>
        <dbReference type="ARBA" id="ARBA00004141"/>
    </source>
</evidence>
<dbReference type="RefSeq" id="WP_100389495.1">
    <property type="nucleotide sequence ID" value="NZ_BMZU01000002.1"/>
</dbReference>
<dbReference type="OrthoDB" id="3521657at2"/>
<keyword evidence="4 5" id="KW-0472">Membrane</keyword>
<organism evidence="8 9">
    <name type="scientific">Salinibacterium amurskyense</name>
    <dbReference type="NCBI Taxonomy" id="205941"/>
    <lineage>
        <taxon>Bacteria</taxon>
        <taxon>Bacillati</taxon>
        <taxon>Actinomycetota</taxon>
        <taxon>Actinomycetes</taxon>
        <taxon>Micrococcales</taxon>
        <taxon>Microbacteriaceae</taxon>
        <taxon>Salinibacterium</taxon>
    </lineage>
</organism>
<feature type="transmembrane region" description="Helical" evidence="5">
    <location>
        <begin position="219"/>
        <end position="240"/>
    </location>
</feature>
<evidence type="ECO:0000256" key="4">
    <source>
        <dbReference type="ARBA" id="ARBA00023136"/>
    </source>
</evidence>
<dbReference type="PANTHER" id="PTHR43879:SF1">
    <property type="entry name" value="GLUCOSE IMPORT SYSTEM PERMEASE PROTEIN GLCU"/>
    <property type="match status" value="1"/>
</dbReference>
<accession>A0A2M9D2P1</accession>
<evidence type="ECO:0000313" key="9">
    <source>
        <dbReference type="Proteomes" id="UP000231742"/>
    </source>
</evidence>
<dbReference type="PROSITE" id="PS50928">
    <property type="entry name" value="ABC_TM1"/>
    <property type="match status" value="1"/>
</dbReference>
<dbReference type="InterPro" id="IPR000515">
    <property type="entry name" value="MetI-like"/>
</dbReference>
<gene>
    <name evidence="8" type="ORF">CLV85_2023</name>
</gene>
<feature type="region of interest" description="Disordered" evidence="6">
    <location>
        <begin position="1"/>
        <end position="24"/>
    </location>
</feature>
<evidence type="ECO:0000259" key="7">
    <source>
        <dbReference type="PROSITE" id="PS50928"/>
    </source>
</evidence>
<dbReference type="GO" id="GO:0055085">
    <property type="term" value="P:transmembrane transport"/>
    <property type="evidence" value="ECO:0007669"/>
    <property type="project" value="InterPro"/>
</dbReference>
<evidence type="ECO:0000313" key="8">
    <source>
        <dbReference type="EMBL" id="PJJ78452.1"/>
    </source>
</evidence>
<dbReference type="InterPro" id="IPR035906">
    <property type="entry name" value="MetI-like_sf"/>
</dbReference>
<name>A0A2M9D2P1_9MICO</name>
<dbReference type="AlphaFoldDB" id="A0A2M9D2P1"/>
<feature type="transmembrane region" description="Helical" evidence="5">
    <location>
        <begin position="111"/>
        <end position="132"/>
    </location>
</feature>
<feature type="transmembrane region" description="Helical" evidence="5">
    <location>
        <begin position="277"/>
        <end position="298"/>
    </location>
</feature>
<keyword evidence="5" id="KW-0813">Transport</keyword>
<proteinExistence type="inferred from homology"/>
<sequence length="313" mass="33994">MSVSTGLEKKPGSTETSRTSGMPQQSSIRVRAGLSRTAKYVLLVLFLIIVLMPVYVLIVTSLKPPQDVNPATSWGLPVRWPWEPAFEGGPTGFDNWALAWNALSASIGRTFLLAIPAALIASFLGAMNGFVLARWRFPYADVVFTFILFGMFIPYQAIMTPLVQMKTSLGLPSDVSTLLVVHVIYGLPICTLIFRNYYAGIPHELMEAARMDGSGMLRTFRSIVLPLSLPGFVVTIIWQFTSAWNDFLFALFLSNQNEGPVSLALNNLAQGAQLANYGAAMAGALLASLPTLVVYIVLGKYFIGGLMSGSVKS</sequence>
<dbReference type="SUPFAM" id="SSF161098">
    <property type="entry name" value="MetI-like"/>
    <property type="match status" value="1"/>
</dbReference>
<dbReference type="CDD" id="cd06261">
    <property type="entry name" value="TM_PBP2"/>
    <property type="match status" value="1"/>
</dbReference>
<keyword evidence="3 5" id="KW-1133">Transmembrane helix</keyword>
<keyword evidence="2 5" id="KW-0812">Transmembrane</keyword>
<feature type="transmembrane region" description="Helical" evidence="5">
    <location>
        <begin position="40"/>
        <end position="58"/>
    </location>
</feature>
<feature type="transmembrane region" description="Helical" evidence="5">
    <location>
        <begin position="178"/>
        <end position="198"/>
    </location>
</feature>
<protein>
    <submittedName>
        <fullName evidence="8">Carbohydrate ABC transporter membrane protein 2 (CUT1 family)</fullName>
    </submittedName>
</protein>
<dbReference type="GO" id="GO:0005886">
    <property type="term" value="C:plasma membrane"/>
    <property type="evidence" value="ECO:0007669"/>
    <property type="project" value="UniProtKB-SubCell"/>
</dbReference>